<dbReference type="GO" id="GO:0016740">
    <property type="term" value="F:transferase activity"/>
    <property type="evidence" value="ECO:0007669"/>
    <property type="project" value="UniProtKB-KW"/>
</dbReference>
<keyword evidence="6" id="KW-1185">Reference proteome</keyword>
<sequence>MRLSRRLWPRFWSSSARYTPIATSSSPRNSGLPLSYDKRRCTQPRRLIVQRTIYACAAILTLLSLGVLSSGIPPSYSNIWHYEKLLPQHNLTEALVQNRRYLRIPNRVTGHGLNNVLQESVLLSYLAYRTQRALVFEDYTWSHSLSPYVIYDFSLRPSRLPLNAFISGPSAGGAVPPGSERAVNAAFWESICPAESRHTISSADQPKYAEGNVLFDWWMSQLGATQERCVEIDSRSQPVFDHNLFGGPQILSLWEGFSKSPILADFAWSRLVESALNRNLPIIQPGVRKYLSQDGVLPSTFSNLVAVHIRRGDFKRHCYRMVGWSANYMGFNRFPQFLDTFNSSFDEDQHARIQYYLQHCLPSVEQIVEKLRIVRRANPHLKEVYVLTNGWRWWLNGLKAALLEDGWDDMKSSLDLTFDPEQKHVAMAVDMAIAEKAEVFIGNGFSSLTSNIMMLRVSKDVDPSTNRLL</sequence>
<dbReference type="Pfam" id="PF10250">
    <property type="entry name" value="O-FucT"/>
    <property type="match status" value="1"/>
</dbReference>
<dbReference type="Gene3D" id="3.40.50.11350">
    <property type="match status" value="1"/>
</dbReference>
<keyword evidence="1" id="KW-0808">Transferase</keyword>
<organism evidence="5 6">
    <name type="scientific">Collybia nuda</name>
    <dbReference type="NCBI Taxonomy" id="64659"/>
    <lineage>
        <taxon>Eukaryota</taxon>
        <taxon>Fungi</taxon>
        <taxon>Dikarya</taxon>
        <taxon>Basidiomycota</taxon>
        <taxon>Agaricomycotina</taxon>
        <taxon>Agaricomycetes</taxon>
        <taxon>Agaricomycetidae</taxon>
        <taxon>Agaricales</taxon>
        <taxon>Tricholomatineae</taxon>
        <taxon>Clitocybaceae</taxon>
        <taxon>Collybia</taxon>
    </lineage>
</organism>
<gene>
    <name evidence="5" type="ORF">BDZ94DRAFT_1202166</name>
</gene>
<dbReference type="EMBL" id="MU150358">
    <property type="protein sequence ID" value="KAF9457792.1"/>
    <property type="molecule type" value="Genomic_DNA"/>
</dbReference>
<dbReference type="GO" id="GO:0006004">
    <property type="term" value="P:fucose metabolic process"/>
    <property type="evidence" value="ECO:0007669"/>
    <property type="project" value="UniProtKB-KW"/>
</dbReference>
<keyword evidence="4" id="KW-1133">Transmembrane helix</keyword>
<keyword evidence="3" id="KW-0119">Carbohydrate metabolism</keyword>
<keyword evidence="4" id="KW-0812">Transmembrane</keyword>
<keyword evidence="2" id="KW-0294">Fucose metabolism</keyword>
<evidence type="ECO:0000313" key="6">
    <source>
        <dbReference type="Proteomes" id="UP000807353"/>
    </source>
</evidence>
<reference evidence="5" key="1">
    <citation type="submission" date="2020-11" db="EMBL/GenBank/DDBJ databases">
        <authorList>
            <consortium name="DOE Joint Genome Institute"/>
            <person name="Ahrendt S."/>
            <person name="Riley R."/>
            <person name="Andreopoulos W."/>
            <person name="Labutti K."/>
            <person name="Pangilinan J."/>
            <person name="Ruiz-Duenas F.J."/>
            <person name="Barrasa J.M."/>
            <person name="Sanchez-Garcia M."/>
            <person name="Camarero S."/>
            <person name="Miyauchi S."/>
            <person name="Serrano A."/>
            <person name="Linde D."/>
            <person name="Babiker R."/>
            <person name="Drula E."/>
            <person name="Ayuso-Fernandez I."/>
            <person name="Pacheco R."/>
            <person name="Padilla G."/>
            <person name="Ferreira P."/>
            <person name="Barriuso J."/>
            <person name="Kellner H."/>
            <person name="Castanera R."/>
            <person name="Alfaro M."/>
            <person name="Ramirez L."/>
            <person name="Pisabarro A.G."/>
            <person name="Kuo A."/>
            <person name="Tritt A."/>
            <person name="Lipzen A."/>
            <person name="He G."/>
            <person name="Yan M."/>
            <person name="Ng V."/>
            <person name="Cullen D."/>
            <person name="Martin F."/>
            <person name="Rosso M.-N."/>
            <person name="Henrissat B."/>
            <person name="Hibbett D."/>
            <person name="Martinez A.T."/>
            <person name="Grigoriev I.V."/>
        </authorList>
    </citation>
    <scope>NUCLEOTIDE SEQUENCE</scope>
    <source>
        <strain evidence="5">CBS 247.69</strain>
    </source>
</reference>
<feature type="transmembrane region" description="Helical" evidence="4">
    <location>
        <begin position="48"/>
        <end position="68"/>
    </location>
</feature>
<evidence type="ECO:0000256" key="4">
    <source>
        <dbReference type="SAM" id="Phobius"/>
    </source>
</evidence>
<accession>A0A9P6CA16</accession>
<dbReference type="CDD" id="cd11296">
    <property type="entry name" value="O-FucT_like"/>
    <property type="match status" value="1"/>
</dbReference>
<evidence type="ECO:0000256" key="2">
    <source>
        <dbReference type="ARBA" id="ARBA00023253"/>
    </source>
</evidence>
<evidence type="ECO:0000313" key="5">
    <source>
        <dbReference type="EMBL" id="KAF9457792.1"/>
    </source>
</evidence>
<protein>
    <submittedName>
        <fullName evidence="5">Uncharacterized protein</fullName>
    </submittedName>
</protein>
<dbReference type="InterPro" id="IPR019378">
    <property type="entry name" value="GDP-Fuc_O-FucTrfase"/>
</dbReference>
<comment type="caution">
    <text evidence="5">The sequence shown here is derived from an EMBL/GenBank/DDBJ whole genome shotgun (WGS) entry which is preliminary data.</text>
</comment>
<evidence type="ECO:0000256" key="1">
    <source>
        <dbReference type="ARBA" id="ARBA00022679"/>
    </source>
</evidence>
<proteinExistence type="predicted"/>
<evidence type="ECO:0000256" key="3">
    <source>
        <dbReference type="ARBA" id="ARBA00023277"/>
    </source>
</evidence>
<dbReference type="Proteomes" id="UP000807353">
    <property type="component" value="Unassembled WGS sequence"/>
</dbReference>
<keyword evidence="4" id="KW-0472">Membrane</keyword>
<name>A0A9P6CA16_9AGAR</name>
<dbReference type="OrthoDB" id="2559662at2759"/>
<dbReference type="AlphaFoldDB" id="A0A9P6CA16"/>